<dbReference type="AlphaFoldDB" id="A0A5M3MQ14"/>
<organism evidence="4 5">
    <name type="scientific">Coniophora puteana (strain RWD-64-598)</name>
    <name type="common">Brown rot fungus</name>
    <dbReference type="NCBI Taxonomy" id="741705"/>
    <lineage>
        <taxon>Eukaryota</taxon>
        <taxon>Fungi</taxon>
        <taxon>Dikarya</taxon>
        <taxon>Basidiomycota</taxon>
        <taxon>Agaricomycotina</taxon>
        <taxon>Agaricomycetes</taxon>
        <taxon>Agaricomycetidae</taxon>
        <taxon>Boletales</taxon>
        <taxon>Coniophorineae</taxon>
        <taxon>Coniophoraceae</taxon>
        <taxon>Coniophora</taxon>
    </lineage>
</organism>
<feature type="domain" description="C2H2-type" evidence="3">
    <location>
        <begin position="241"/>
        <end position="270"/>
    </location>
</feature>
<dbReference type="Pfam" id="PF00096">
    <property type="entry name" value="zf-C2H2"/>
    <property type="match status" value="1"/>
</dbReference>
<dbReference type="GeneID" id="19205302"/>
<name>A0A5M3MQ14_CONPW</name>
<dbReference type="PROSITE" id="PS50157">
    <property type="entry name" value="ZINC_FINGER_C2H2_2"/>
    <property type="match status" value="2"/>
</dbReference>
<dbReference type="SMART" id="SM00355">
    <property type="entry name" value="ZnF_C2H2"/>
    <property type="match status" value="2"/>
</dbReference>
<keyword evidence="1" id="KW-0479">Metal-binding</keyword>
<dbReference type="Proteomes" id="UP000053558">
    <property type="component" value="Unassembled WGS sequence"/>
</dbReference>
<evidence type="ECO:0000256" key="1">
    <source>
        <dbReference type="PROSITE-ProRule" id="PRU00042"/>
    </source>
</evidence>
<dbReference type="GO" id="GO:0008270">
    <property type="term" value="F:zinc ion binding"/>
    <property type="evidence" value="ECO:0007669"/>
    <property type="project" value="UniProtKB-KW"/>
</dbReference>
<evidence type="ECO:0000256" key="2">
    <source>
        <dbReference type="SAM" id="MobiDB-lite"/>
    </source>
</evidence>
<feature type="domain" description="C2H2-type" evidence="3">
    <location>
        <begin position="275"/>
        <end position="299"/>
    </location>
</feature>
<accession>A0A5M3MQ14</accession>
<dbReference type="OrthoDB" id="8117402at2759"/>
<dbReference type="InterPro" id="IPR013087">
    <property type="entry name" value="Znf_C2H2_type"/>
</dbReference>
<keyword evidence="1" id="KW-0863">Zinc-finger</keyword>
<protein>
    <recommendedName>
        <fullName evidence="3">C2H2-type domain-containing protein</fullName>
    </recommendedName>
</protein>
<feature type="region of interest" description="Disordered" evidence="2">
    <location>
        <begin position="215"/>
        <end position="234"/>
    </location>
</feature>
<dbReference type="RefSeq" id="XP_007768571.1">
    <property type="nucleotide sequence ID" value="XM_007770381.1"/>
</dbReference>
<feature type="region of interest" description="Disordered" evidence="2">
    <location>
        <begin position="321"/>
        <end position="342"/>
    </location>
</feature>
<keyword evidence="5" id="KW-1185">Reference proteome</keyword>
<dbReference type="PROSITE" id="PS00028">
    <property type="entry name" value="ZINC_FINGER_C2H2_1"/>
    <property type="match status" value="2"/>
</dbReference>
<feature type="compositionally biased region" description="Polar residues" evidence="2">
    <location>
        <begin position="333"/>
        <end position="342"/>
    </location>
</feature>
<reference evidence="5" key="1">
    <citation type="journal article" date="2012" name="Science">
        <title>The Paleozoic origin of enzymatic lignin decomposition reconstructed from 31 fungal genomes.</title>
        <authorList>
            <person name="Floudas D."/>
            <person name="Binder M."/>
            <person name="Riley R."/>
            <person name="Barry K."/>
            <person name="Blanchette R.A."/>
            <person name="Henrissat B."/>
            <person name="Martinez A.T."/>
            <person name="Otillar R."/>
            <person name="Spatafora J.W."/>
            <person name="Yadav J.S."/>
            <person name="Aerts A."/>
            <person name="Benoit I."/>
            <person name="Boyd A."/>
            <person name="Carlson A."/>
            <person name="Copeland A."/>
            <person name="Coutinho P.M."/>
            <person name="de Vries R.P."/>
            <person name="Ferreira P."/>
            <person name="Findley K."/>
            <person name="Foster B."/>
            <person name="Gaskell J."/>
            <person name="Glotzer D."/>
            <person name="Gorecki P."/>
            <person name="Heitman J."/>
            <person name="Hesse C."/>
            <person name="Hori C."/>
            <person name="Igarashi K."/>
            <person name="Jurgens J.A."/>
            <person name="Kallen N."/>
            <person name="Kersten P."/>
            <person name="Kohler A."/>
            <person name="Kuees U."/>
            <person name="Kumar T.K.A."/>
            <person name="Kuo A."/>
            <person name="LaButti K."/>
            <person name="Larrondo L.F."/>
            <person name="Lindquist E."/>
            <person name="Ling A."/>
            <person name="Lombard V."/>
            <person name="Lucas S."/>
            <person name="Lundell T."/>
            <person name="Martin R."/>
            <person name="McLaughlin D.J."/>
            <person name="Morgenstern I."/>
            <person name="Morin E."/>
            <person name="Murat C."/>
            <person name="Nagy L.G."/>
            <person name="Nolan M."/>
            <person name="Ohm R.A."/>
            <person name="Patyshakuliyeva A."/>
            <person name="Rokas A."/>
            <person name="Ruiz-Duenas F.J."/>
            <person name="Sabat G."/>
            <person name="Salamov A."/>
            <person name="Samejima M."/>
            <person name="Schmutz J."/>
            <person name="Slot J.C."/>
            <person name="St John F."/>
            <person name="Stenlid J."/>
            <person name="Sun H."/>
            <person name="Sun S."/>
            <person name="Syed K."/>
            <person name="Tsang A."/>
            <person name="Wiebenga A."/>
            <person name="Young D."/>
            <person name="Pisabarro A."/>
            <person name="Eastwood D.C."/>
            <person name="Martin F."/>
            <person name="Cullen D."/>
            <person name="Grigoriev I.V."/>
            <person name="Hibbett D.S."/>
        </authorList>
    </citation>
    <scope>NUCLEOTIDE SEQUENCE [LARGE SCALE GENOMIC DNA]</scope>
    <source>
        <strain evidence="5">RWD-64-598 SS2</strain>
    </source>
</reference>
<dbReference type="KEGG" id="cput:CONPUDRAFT_165374"/>
<evidence type="ECO:0000313" key="5">
    <source>
        <dbReference type="Proteomes" id="UP000053558"/>
    </source>
</evidence>
<keyword evidence="1" id="KW-0862">Zinc</keyword>
<gene>
    <name evidence="4" type="ORF">CONPUDRAFT_165374</name>
</gene>
<comment type="caution">
    <text evidence="4">The sequence shown here is derived from an EMBL/GenBank/DDBJ whole genome shotgun (WGS) entry which is preliminary data.</text>
</comment>
<evidence type="ECO:0000313" key="4">
    <source>
        <dbReference type="EMBL" id="EIW81160.1"/>
    </source>
</evidence>
<dbReference type="Gene3D" id="3.30.160.60">
    <property type="entry name" value="Classic Zinc Finger"/>
    <property type="match status" value="1"/>
</dbReference>
<sequence length="342" mass="38157">MSSELSLTFSISELLRFCVSFGSANDPSSLRLDPAPTDLSHLASPELDALPLAIKIETLVVDGQRRLRVRAGQKEEAIPCKPLPTPMPTQPSTPLLDAWAAPSTSTPTAYIPPQPQLDNMNFPTTHHQTDIFSCPDMFFDTAAMFCEPSVPYLSESTAAYDYLSEQPKIHDSLIDASKLSNYSNDSPSNHGLVVHIPEHDPAADCASPVCSPASSCHNGESAETRNETTEPVGPKRRPLRFPCLHDGCPRKFSSEYTLNLHMTTHQYRDKPKVRYPCEMGCSETFSRQHDRLRHEVAKHGRMCQWFCSRCRRVFSRQSTRDKHRCSDVAGPMQSESPVQQAQ</sequence>
<evidence type="ECO:0000259" key="3">
    <source>
        <dbReference type="PROSITE" id="PS50157"/>
    </source>
</evidence>
<proteinExistence type="predicted"/>
<dbReference type="EMBL" id="JH711578">
    <property type="protein sequence ID" value="EIW81160.1"/>
    <property type="molecule type" value="Genomic_DNA"/>
</dbReference>